<dbReference type="EMBL" id="ABIY02000048">
    <property type="protein sequence ID" value="EDV02489.1"/>
    <property type="molecule type" value="Genomic_DNA"/>
</dbReference>
<organism evidence="1 2">
    <name type="scientific">Phocaeicola coprocola DSM 17136</name>
    <dbReference type="NCBI Taxonomy" id="470145"/>
    <lineage>
        <taxon>Bacteria</taxon>
        <taxon>Pseudomonadati</taxon>
        <taxon>Bacteroidota</taxon>
        <taxon>Bacteroidia</taxon>
        <taxon>Bacteroidales</taxon>
        <taxon>Bacteroidaceae</taxon>
        <taxon>Phocaeicola</taxon>
    </lineage>
</organism>
<dbReference type="HOGENOM" id="CLU_3022224_0_0_10"/>
<name>B3JEW0_9BACT</name>
<dbReference type="Proteomes" id="UP000003146">
    <property type="component" value="Unassembled WGS sequence"/>
</dbReference>
<dbReference type="AlphaFoldDB" id="B3JEW0"/>
<protein>
    <submittedName>
        <fullName evidence="1">Uncharacterized protein</fullName>
    </submittedName>
</protein>
<proteinExistence type="predicted"/>
<comment type="caution">
    <text evidence="1">The sequence shown here is derived from an EMBL/GenBank/DDBJ whole genome shotgun (WGS) entry which is preliminary data.</text>
</comment>
<sequence>MFNFNLSVKIYRSIVFCKDIKKCYPIIFCINKESFIHRIDLYGKSDSLFFISAII</sequence>
<reference evidence="1 2" key="1">
    <citation type="submission" date="2008-04" db="EMBL/GenBank/DDBJ databases">
        <title>Draft genome sequence of Bacteroides coprocola (DSM 17136).</title>
        <authorList>
            <person name="Sudarsanam P."/>
            <person name="Ley R."/>
            <person name="Guruge J."/>
            <person name="Turnbaugh P.J."/>
            <person name="Mahowald M."/>
            <person name="Liep D."/>
            <person name="Gordon J."/>
        </authorList>
    </citation>
    <scope>NUCLEOTIDE SEQUENCE [LARGE SCALE GENOMIC DNA]</scope>
    <source>
        <strain evidence="1 2">DSM 17136</strain>
    </source>
</reference>
<accession>B3JEW0</accession>
<evidence type="ECO:0000313" key="1">
    <source>
        <dbReference type="EMBL" id="EDV02489.1"/>
    </source>
</evidence>
<reference evidence="1 2" key="2">
    <citation type="submission" date="2008-04" db="EMBL/GenBank/DDBJ databases">
        <authorList>
            <person name="Fulton L."/>
            <person name="Clifton S."/>
            <person name="Fulton B."/>
            <person name="Xu J."/>
            <person name="Minx P."/>
            <person name="Pepin K.H."/>
            <person name="Johnson M."/>
            <person name="Thiruvilangam P."/>
            <person name="Bhonagiri V."/>
            <person name="Nash W.E."/>
            <person name="Mardis E.R."/>
            <person name="Wilson R.K."/>
        </authorList>
    </citation>
    <scope>NUCLEOTIDE SEQUENCE [LARGE SCALE GENOMIC DNA]</scope>
    <source>
        <strain evidence="1 2">DSM 17136</strain>
    </source>
</reference>
<gene>
    <name evidence="1" type="ORF">BACCOP_00404</name>
</gene>
<evidence type="ECO:0000313" key="2">
    <source>
        <dbReference type="Proteomes" id="UP000003146"/>
    </source>
</evidence>